<evidence type="ECO:0000313" key="4">
    <source>
        <dbReference type="Proteomes" id="UP000015480"/>
    </source>
</evidence>
<dbReference type="eggNOG" id="COG0179">
    <property type="taxonomic scope" value="Bacteria"/>
</dbReference>
<dbReference type="RefSeq" id="WP_020951956.1">
    <property type="nucleotide sequence ID" value="NC_022041.1"/>
</dbReference>
<proteinExistence type="predicted"/>
<dbReference type="Gene3D" id="3.90.850.10">
    <property type="entry name" value="Fumarylacetoacetase-like, C-terminal domain"/>
    <property type="match status" value="1"/>
</dbReference>
<keyword evidence="1" id="KW-0479">Metal-binding</keyword>
<dbReference type="OrthoDB" id="5197601at2"/>
<organism evidence="3 4">
    <name type="scientific">Paracoccus aminophilus JCM 7686</name>
    <dbReference type="NCBI Taxonomy" id="1367847"/>
    <lineage>
        <taxon>Bacteria</taxon>
        <taxon>Pseudomonadati</taxon>
        <taxon>Pseudomonadota</taxon>
        <taxon>Alphaproteobacteria</taxon>
        <taxon>Rhodobacterales</taxon>
        <taxon>Paracoccaceae</taxon>
        <taxon>Paracoccus</taxon>
    </lineage>
</organism>
<dbReference type="KEGG" id="pami:JCM7686_3285"/>
<keyword evidence="4" id="KW-1185">Reference proteome</keyword>
<evidence type="ECO:0000259" key="2">
    <source>
        <dbReference type="Pfam" id="PF01557"/>
    </source>
</evidence>
<dbReference type="AlphaFoldDB" id="S5Y3I8"/>
<dbReference type="EMBL" id="CP006650">
    <property type="protein sequence ID" value="AGT10320.1"/>
    <property type="molecule type" value="Genomic_DNA"/>
</dbReference>
<dbReference type="PATRIC" id="fig|1367847.3.peg.3313"/>
<dbReference type="PANTHER" id="PTHR11820">
    <property type="entry name" value="ACYLPYRUVASE"/>
    <property type="match status" value="1"/>
</dbReference>
<keyword evidence="3" id="KW-0378">Hydrolase</keyword>
<evidence type="ECO:0000256" key="1">
    <source>
        <dbReference type="ARBA" id="ARBA00022723"/>
    </source>
</evidence>
<feature type="domain" description="Fumarylacetoacetase-like C-terminal" evidence="2">
    <location>
        <begin position="28"/>
        <end position="227"/>
    </location>
</feature>
<dbReference type="Pfam" id="PF01557">
    <property type="entry name" value="FAA_hydrolase"/>
    <property type="match status" value="1"/>
</dbReference>
<dbReference type="Proteomes" id="UP000015480">
    <property type="component" value="Chromosome"/>
</dbReference>
<dbReference type="STRING" id="1367847.JCM7686_3285"/>
<dbReference type="HOGENOM" id="CLU_028458_5_1_5"/>
<dbReference type="GO" id="GO:0046872">
    <property type="term" value="F:metal ion binding"/>
    <property type="evidence" value="ECO:0007669"/>
    <property type="project" value="UniProtKB-KW"/>
</dbReference>
<sequence>MTEMLFPPAAPKSIAVHDEAGRYPVNRIFCVGRNYAAHAAEMGNEVDREAPFYFLKGPHAVQESGTVLPYPPGTADFHYELELVVAIGAPAFRIGADQVENVVFGYGLGLDMTRRDLQARSKDKRQPWDTGKDVEGSAVLGPLTRRAAFGAVAAQRIHLALNGQIRQDAHLSDMVWSVAEIIADLSRLYHLAPGDLIMTGTPAGVGAVTAGDRLEGGIDGLGGITLTIGRAEEGSAA</sequence>
<dbReference type="SUPFAM" id="SSF56529">
    <property type="entry name" value="FAH"/>
    <property type="match status" value="1"/>
</dbReference>
<dbReference type="InterPro" id="IPR036663">
    <property type="entry name" value="Fumarylacetoacetase_C_sf"/>
</dbReference>
<dbReference type="InterPro" id="IPR011234">
    <property type="entry name" value="Fumarylacetoacetase-like_C"/>
</dbReference>
<name>S5Y3I8_PARAH</name>
<gene>
    <name evidence="3" type="ORF">JCM7686_3285</name>
</gene>
<dbReference type="GO" id="GO:0018773">
    <property type="term" value="F:acetylpyruvate hydrolase activity"/>
    <property type="evidence" value="ECO:0007669"/>
    <property type="project" value="TreeGrafter"/>
</dbReference>
<accession>S5Y3I8</accession>
<evidence type="ECO:0000313" key="3">
    <source>
        <dbReference type="EMBL" id="AGT10320.1"/>
    </source>
</evidence>
<reference evidence="3 4" key="1">
    <citation type="journal article" date="2014" name="BMC Genomics">
        <title>Architecture and functions of a multipartite genome of the methylotrophic bacterium Paracoccus aminophilus JCM 7686, containing primary and secondary chromids.</title>
        <authorList>
            <person name="Dziewit L."/>
            <person name="Czarnecki J."/>
            <person name="Wibberg D."/>
            <person name="Radlinska M."/>
            <person name="Mrozek P."/>
            <person name="Szymczak M."/>
            <person name="Schluter A."/>
            <person name="Puhler A."/>
            <person name="Bartosik D."/>
        </authorList>
    </citation>
    <scope>NUCLEOTIDE SEQUENCE [LARGE SCALE GENOMIC DNA]</scope>
    <source>
        <strain evidence="3">JCM 7686</strain>
    </source>
</reference>
<protein>
    <submittedName>
        <fullName evidence="3">Fumarylacetoacetate (FAA) hydrolase</fullName>
    </submittedName>
</protein>
<dbReference type="PANTHER" id="PTHR11820:SF90">
    <property type="entry name" value="FLUTATHIONE S-TRANSFERASE"/>
    <property type="match status" value="1"/>
</dbReference>